<comment type="caution">
    <text evidence="3">The sequence shown here is derived from an EMBL/GenBank/DDBJ whole genome shotgun (WGS) entry which is preliminary data.</text>
</comment>
<dbReference type="PANTHER" id="PTHR35391">
    <property type="entry name" value="C2H2-TYPE DOMAIN-CONTAINING PROTEIN-RELATED"/>
    <property type="match status" value="1"/>
</dbReference>
<accession>A0A428QTR8</accession>
<evidence type="ECO:0000313" key="4">
    <source>
        <dbReference type="Proteomes" id="UP000288168"/>
    </source>
</evidence>
<dbReference type="STRING" id="1325734.A0A428QTR8"/>
<feature type="compositionally biased region" description="Polar residues" evidence="2">
    <location>
        <begin position="484"/>
        <end position="496"/>
    </location>
</feature>
<feature type="compositionally biased region" description="Polar residues" evidence="2">
    <location>
        <begin position="508"/>
        <end position="524"/>
    </location>
</feature>
<evidence type="ECO:0000256" key="2">
    <source>
        <dbReference type="SAM" id="MobiDB-lite"/>
    </source>
</evidence>
<dbReference type="PANTHER" id="PTHR35391:SF5">
    <property type="entry name" value="DUF6590 DOMAIN-CONTAINING PROTEIN"/>
    <property type="match status" value="1"/>
</dbReference>
<dbReference type="Gene3D" id="2.130.10.10">
    <property type="entry name" value="YVTN repeat-like/Quinoprotein amine dehydrogenase"/>
    <property type="match status" value="1"/>
</dbReference>
<evidence type="ECO:0000256" key="1">
    <source>
        <dbReference type="PROSITE-ProRule" id="PRU00221"/>
    </source>
</evidence>
<dbReference type="InterPro" id="IPR036322">
    <property type="entry name" value="WD40_repeat_dom_sf"/>
</dbReference>
<dbReference type="InterPro" id="IPR015943">
    <property type="entry name" value="WD40/YVTN_repeat-like_dom_sf"/>
</dbReference>
<gene>
    <name evidence="3" type="ORF">CEP54_002674</name>
</gene>
<proteinExistence type="predicted"/>
<dbReference type="SUPFAM" id="SSF50978">
    <property type="entry name" value="WD40 repeat-like"/>
    <property type="match status" value="1"/>
</dbReference>
<feature type="region of interest" description="Disordered" evidence="2">
    <location>
        <begin position="106"/>
        <end position="125"/>
    </location>
</feature>
<dbReference type="EMBL" id="NKCI01000016">
    <property type="protein sequence ID" value="RSL68666.1"/>
    <property type="molecule type" value="Genomic_DNA"/>
</dbReference>
<reference evidence="3 4" key="1">
    <citation type="submission" date="2017-06" db="EMBL/GenBank/DDBJ databases">
        <title>Comparative genomic analysis of Ambrosia Fusariam Clade fungi.</title>
        <authorList>
            <person name="Stajich J.E."/>
            <person name="Carrillo J."/>
            <person name="Kijimoto T."/>
            <person name="Eskalen A."/>
            <person name="O'Donnell K."/>
            <person name="Kasson M."/>
        </authorList>
    </citation>
    <scope>NUCLEOTIDE SEQUENCE [LARGE SCALE GENOMIC DNA]</scope>
    <source>
        <strain evidence="3 4">NRRL62584</strain>
    </source>
</reference>
<dbReference type="InterPro" id="IPR001680">
    <property type="entry name" value="WD40_rpt"/>
</dbReference>
<organism evidence="3 4">
    <name type="scientific">Fusarium duplospermum</name>
    <dbReference type="NCBI Taxonomy" id="1325734"/>
    <lineage>
        <taxon>Eukaryota</taxon>
        <taxon>Fungi</taxon>
        <taxon>Dikarya</taxon>
        <taxon>Ascomycota</taxon>
        <taxon>Pezizomycotina</taxon>
        <taxon>Sordariomycetes</taxon>
        <taxon>Hypocreomycetidae</taxon>
        <taxon>Hypocreales</taxon>
        <taxon>Nectriaceae</taxon>
        <taxon>Fusarium</taxon>
        <taxon>Fusarium solani species complex</taxon>
    </lineage>
</organism>
<feature type="region of interest" description="Disordered" evidence="2">
    <location>
        <begin position="484"/>
        <end position="564"/>
    </location>
</feature>
<feature type="region of interest" description="Disordered" evidence="2">
    <location>
        <begin position="203"/>
        <end position="224"/>
    </location>
</feature>
<name>A0A428QTR8_9HYPO</name>
<dbReference type="OrthoDB" id="5104719at2759"/>
<feature type="region of interest" description="Disordered" evidence="2">
    <location>
        <begin position="386"/>
        <end position="439"/>
    </location>
</feature>
<keyword evidence="1" id="KW-0853">WD repeat</keyword>
<dbReference type="AlphaFoldDB" id="A0A428QTR8"/>
<keyword evidence="4" id="KW-1185">Reference proteome</keyword>
<evidence type="ECO:0000313" key="3">
    <source>
        <dbReference type="EMBL" id="RSL68666.1"/>
    </source>
</evidence>
<feature type="repeat" description="WD" evidence="1">
    <location>
        <begin position="741"/>
        <end position="782"/>
    </location>
</feature>
<protein>
    <submittedName>
        <fullName evidence="3">Uncharacterized protein</fullName>
    </submittedName>
</protein>
<sequence length="881" mass="96515">METLDNRETAEPTGSDPPGESISTRASACESAFVKGLCLLDSNQDDRLYATALRKLQKRFTNWTGYLGVFAGGNGSLDQRLKRHPQHGDLVVVALNMLKDNLLQVTAEPSDQGSDDSSDEETERRQIELEGIRMSINELDRLAILIRQSSTSSLDARVKAFASKRAAEVSSFETKAILAVNALYPDANESLCQRLSKSMVHRAAPQNQIAKSESDTRPEPVTRAGSAGISLLSETIASDPVSRFSLLPKPMEPVKQRAGATTVLETGALFPKPPKFDDGDETAPCPLCRKVFQRHDFTNDVWWKSHVNEDLVPFVCVATSCLESSNFTRRSEWRAHIEQDHGVVWQQNPGIALHDENKAHSPDSQGACENVTICPLCCSSPLEEPRQLRARNPPTSSESPKALQAGSKEAPVGAFGKKTVRFDVPKQGDSPTALPATSRLGMKPAKHMTMANHIAGHLQFLALLTPRLSTKSLTDEEDIDFASSQALSGDSNSGERSTLGDELELEEGQNTQNLEIRASSSETNPVPVPEESIAPQDEDIPPTEPMDWALFSPLDPTHEGNEDTIPKHIKESLLKDAASRFARADLPTEAIEAAETLATLLRQGDPCTNFGSLIQFDKDLTRESLYRFFNTSLSSVDDGDSLRTNIYHYLVLNADGNFLWVSMACRDLEHTPPEDILESLTVSGDSVNLWDMSILEIISRFKVEGVSSFAFFHQRLLAFGTRAGKVSIRDIATGKMSLEILRNGGSGVASLAFSSDGDLLVLVTFTGTIEIWDLPSRTLRQCFQSTKRLTSRSLNNRIASLFMTDPGALSIDSPELVNMARAALKVDHHVGFELSDDGDWITKDGKQVLWLPPEFQASCSAVAGNVVVISCQSGLSRFEFE</sequence>
<feature type="compositionally biased region" description="Basic and acidic residues" evidence="2">
    <location>
        <begin position="1"/>
        <end position="10"/>
    </location>
</feature>
<dbReference type="PROSITE" id="PS50082">
    <property type="entry name" value="WD_REPEATS_2"/>
    <property type="match status" value="1"/>
</dbReference>
<feature type="region of interest" description="Disordered" evidence="2">
    <location>
        <begin position="1"/>
        <end position="24"/>
    </location>
</feature>
<dbReference type="Proteomes" id="UP000288168">
    <property type="component" value="Unassembled WGS sequence"/>
</dbReference>